<keyword evidence="5" id="KW-0997">Cell inner membrane</keyword>
<dbReference type="PANTHER" id="PTHR43304">
    <property type="entry name" value="PHYTOCHROME-LIKE PROTEIN CPH1"/>
    <property type="match status" value="1"/>
</dbReference>
<dbReference type="Gene3D" id="2.10.70.100">
    <property type="match status" value="1"/>
</dbReference>
<dbReference type="PROSITE" id="PS50109">
    <property type="entry name" value="HIS_KIN"/>
    <property type="match status" value="1"/>
</dbReference>
<evidence type="ECO:0000256" key="7">
    <source>
        <dbReference type="ARBA" id="ARBA00022679"/>
    </source>
</evidence>
<dbReference type="Pfam" id="PF03924">
    <property type="entry name" value="CHASE"/>
    <property type="match status" value="1"/>
</dbReference>
<evidence type="ECO:0000256" key="1">
    <source>
        <dbReference type="ARBA" id="ARBA00000085"/>
    </source>
</evidence>
<reference evidence="19 20" key="1">
    <citation type="submission" date="2019-02" db="EMBL/GenBank/DDBJ databases">
        <title>Deep-cultivation of Planctomycetes and their phenomic and genomic characterization uncovers novel biology.</title>
        <authorList>
            <person name="Wiegand S."/>
            <person name="Jogler M."/>
            <person name="Boedeker C."/>
            <person name="Pinto D."/>
            <person name="Vollmers J."/>
            <person name="Rivas-Marin E."/>
            <person name="Kohn T."/>
            <person name="Peeters S.H."/>
            <person name="Heuer A."/>
            <person name="Rast P."/>
            <person name="Oberbeckmann S."/>
            <person name="Bunk B."/>
            <person name="Jeske O."/>
            <person name="Meyerdierks A."/>
            <person name="Storesund J.E."/>
            <person name="Kallscheuer N."/>
            <person name="Luecker S."/>
            <person name="Lage O.M."/>
            <person name="Pohl T."/>
            <person name="Merkel B.J."/>
            <person name="Hornburger P."/>
            <person name="Mueller R.-W."/>
            <person name="Bruemmer F."/>
            <person name="Labrenz M."/>
            <person name="Spormann A.M."/>
            <person name="Op den Camp H."/>
            <person name="Overmann J."/>
            <person name="Amann R."/>
            <person name="Jetten M.S.M."/>
            <person name="Mascher T."/>
            <person name="Medema M.H."/>
            <person name="Devos D.P."/>
            <person name="Kaster A.-K."/>
            <person name="Ovreas L."/>
            <person name="Rohde M."/>
            <person name="Galperin M.Y."/>
            <person name="Jogler C."/>
        </authorList>
    </citation>
    <scope>NUCLEOTIDE SEQUENCE [LARGE SCALE GENOMIC DNA]</scope>
    <source>
        <strain evidence="19 20">FF011L</strain>
    </source>
</reference>
<dbReference type="GO" id="GO:0000155">
    <property type="term" value="F:phosphorelay sensor kinase activity"/>
    <property type="evidence" value="ECO:0007669"/>
    <property type="project" value="InterPro"/>
</dbReference>
<evidence type="ECO:0000256" key="6">
    <source>
        <dbReference type="ARBA" id="ARBA00022553"/>
    </source>
</evidence>
<feature type="domain" description="PAS" evidence="16">
    <location>
        <begin position="478"/>
        <end position="554"/>
    </location>
</feature>
<dbReference type="OrthoDB" id="231918at2"/>
<evidence type="ECO:0000256" key="10">
    <source>
        <dbReference type="ARBA" id="ARBA00022741"/>
    </source>
</evidence>
<evidence type="ECO:0000256" key="3">
    <source>
        <dbReference type="ARBA" id="ARBA00012438"/>
    </source>
</evidence>
<dbReference type="SMART" id="SM00388">
    <property type="entry name" value="HisKA"/>
    <property type="match status" value="1"/>
</dbReference>
<evidence type="ECO:0000256" key="11">
    <source>
        <dbReference type="ARBA" id="ARBA00022777"/>
    </source>
</evidence>
<feature type="domain" description="PAS" evidence="16">
    <location>
        <begin position="366"/>
        <end position="423"/>
    </location>
</feature>
<dbReference type="CDD" id="cd00082">
    <property type="entry name" value="HisKA"/>
    <property type="match status" value="1"/>
</dbReference>
<dbReference type="InterPro" id="IPR036890">
    <property type="entry name" value="HATPase_C_sf"/>
</dbReference>
<dbReference type="AlphaFoldDB" id="A0A517MBB6"/>
<keyword evidence="13 14" id="KW-0472">Membrane</keyword>
<feature type="domain" description="PAC" evidence="17">
    <location>
        <begin position="426"/>
        <end position="478"/>
    </location>
</feature>
<evidence type="ECO:0000256" key="9">
    <source>
        <dbReference type="ARBA" id="ARBA00022737"/>
    </source>
</evidence>
<dbReference type="PROSITE" id="PS50113">
    <property type="entry name" value="PAC"/>
    <property type="match status" value="2"/>
</dbReference>
<feature type="domain" description="PAC" evidence="17">
    <location>
        <begin position="568"/>
        <end position="620"/>
    </location>
</feature>
<feature type="domain" description="Histidine kinase" evidence="15">
    <location>
        <begin position="638"/>
        <end position="851"/>
    </location>
</feature>
<evidence type="ECO:0000256" key="12">
    <source>
        <dbReference type="ARBA" id="ARBA00022989"/>
    </source>
</evidence>
<keyword evidence="12 14" id="KW-1133">Transmembrane helix</keyword>
<evidence type="ECO:0000259" key="16">
    <source>
        <dbReference type="PROSITE" id="PS50112"/>
    </source>
</evidence>
<dbReference type="SUPFAM" id="SSF55874">
    <property type="entry name" value="ATPase domain of HSP90 chaperone/DNA topoisomerase II/histidine kinase"/>
    <property type="match status" value="1"/>
</dbReference>
<evidence type="ECO:0000313" key="19">
    <source>
        <dbReference type="EMBL" id="QDS92164.1"/>
    </source>
</evidence>
<evidence type="ECO:0000256" key="8">
    <source>
        <dbReference type="ARBA" id="ARBA00022692"/>
    </source>
</evidence>
<evidence type="ECO:0000259" key="17">
    <source>
        <dbReference type="PROSITE" id="PS50113"/>
    </source>
</evidence>
<dbReference type="InterPro" id="IPR035965">
    <property type="entry name" value="PAS-like_dom_sf"/>
</dbReference>
<evidence type="ECO:0000256" key="5">
    <source>
        <dbReference type="ARBA" id="ARBA00022519"/>
    </source>
</evidence>
<dbReference type="CDD" id="cd00130">
    <property type="entry name" value="PAS"/>
    <property type="match status" value="2"/>
</dbReference>
<name>A0A517MBB6_9BACT</name>
<dbReference type="EMBL" id="CP036262">
    <property type="protein sequence ID" value="QDS92164.1"/>
    <property type="molecule type" value="Genomic_DNA"/>
</dbReference>
<keyword evidence="6" id="KW-0597">Phosphoprotein</keyword>
<dbReference type="PRINTS" id="PR00344">
    <property type="entry name" value="BCTRLSENSOR"/>
</dbReference>
<comment type="subcellular location">
    <subcellularLocation>
        <location evidence="2">Cell inner membrane</location>
        <topology evidence="2">Multi-pass membrane protein</topology>
    </subcellularLocation>
</comment>
<keyword evidence="10" id="KW-0547">Nucleotide-binding</keyword>
<gene>
    <name evidence="19" type="primary">cph1_1</name>
    <name evidence="19" type="ORF">FF011L_09010</name>
</gene>
<evidence type="ECO:0000259" key="18">
    <source>
        <dbReference type="PROSITE" id="PS50839"/>
    </source>
</evidence>
<organism evidence="19 20">
    <name type="scientific">Roseimaritima multifibrata</name>
    <dbReference type="NCBI Taxonomy" id="1930274"/>
    <lineage>
        <taxon>Bacteria</taxon>
        <taxon>Pseudomonadati</taxon>
        <taxon>Planctomycetota</taxon>
        <taxon>Planctomycetia</taxon>
        <taxon>Pirellulales</taxon>
        <taxon>Pirellulaceae</taxon>
        <taxon>Roseimaritima</taxon>
    </lineage>
</organism>
<dbReference type="Gene3D" id="3.30.450.350">
    <property type="entry name" value="CHASE domain"/>
    <property type="match status" value="1"/>
</dbReference>
<dbReference type="Pfam" id="PF02518">
    <property type="entry name" value="HATPase_c"/>
    <property type="match status" value="1"/>
</dbReference>
<dbReference type="KEGG" id="rml:FF011L_09010"/>
<dbReference type="RefSeq" id="WP_145350411.1">
    <property type="nucleotide sequence ID" value="NZ_CP036262.1"/>
</dbReference>
<dbReference type="NCBIfam" id="TIGR00229">
    <property type="entry name" value="sensory_box"/>
    <property type="match status" value="2"/>
</dbReference>
<dbReference type="InterPro" id="IPR004358">
    <property type="entry name" value="Sig_transdc_His_kin-like_C"/>
</dbReference>
<accession>A0A517MBB6</accession>
<dbReference type="InterPro" id="IPR005467">
    <property type="entry name" value="His_kinase_dom"/>
</dbReference>
<dbReference type="InterPro" id="IPR003594">
    <property type="entry name" value="HATPase_dom"/>
</dbReference>
<evidence type="ECO:0000256" key="4">
    <source>
        <dbReference type="ARBA" id="ARBA00022475"/>
    </source>
</evidence>
<proteinExistence type="predicted"/>
<dbReference type="InterPro" id="IPR036097">
    <property type="entry name" value="HisK_dim/P_sf"/>
</dbReference>
<dbReference type="InterPro" id="IPR006189">
    <property type="entry name" value="CHASE_dom"/>
</dbReference>
<protein>
    <recommendedName>
        <fullName evidence="3">histidine kinase</fullName>
        <ecNumber evidence="3">2.7.13.3</ecNumber>
    </recommendedName>
</protein>
<dbReference type="InterPro" id="IPR000700">
    <property type="entry name" value="PAS-assoc_C"/>
</dbReference>
<dbReference type="Gene3D" id="3.30.565.10">
    <property type="entry name" value="Histidine kinase-like ATPase, C-terminal domain"/>
    <property type="match status" value="1"/>
</dbReference>
<dbReference type="Pfam" id="PF00512">
    <property type="entry name" value="HisKA"/>
    <property type="match status" value="1"/>
</dbReference>
<keyword evidence="8 14" id="KW-0812">Transmembrane</keyword>
<dbReference type="PROSITE" id="PS50112">
    <property type="entry name" value="PAS"/>
    <property type="match status" value="2"/>
</dbReference>
<dbReference type="GO" id="GO:0000166">
    <property type="term" value="F:nucleotide binding"/>
    <property type="evidence" value="ECO:0007669"/>
    <property type="project" value="UniProtKB-KW"/>
</dbReference>
<dbReference type="FunFam" id="2.10.70.100:FF:000001">
    <property type="entry name" value="Sensory transduction histidine kinase"/>
    <property type="match status" value="1"/>
</dbReference>
<dbReference type="EC" id="2.7.13.3" evidence="3"/>
<keyword evidence="9" id="KW-0677">Repeat</keyword>
<dbReference type="InterPro" id="IPR000014">
    <property type="entry name" value="PAS"/>
</dbReference>
<dbReference type="GO" id="GO:0005886">
    <property type="term" value="C:plasma membrane"/>
    <property type="evidence" value="ECO:0007669"/>
    <property type="project" value="UniProtKB-SubCell"/>
</dbReference>
<dbReference type="InterPro" id="IPR052162">
    <property type="entry name" value="Sensor_kinase/Photoreceptor"/>
</dbReference>
<keyword evidence="4" id="KW-1003">Cell membrane</keyword>
<feature type="transmembrane region" description="Helical" evidence="14">
    <location>
        <begin position="24"/>
        <end position="44"/>
    </location>
</feature>
<keyword evidence="7 19" id="KW-0808">Transferase</keyword>
<dbReference type="Gene3D" id="1.10.287.130">
    <property type="match status" value="1"/>
</dbReference>
<dbReference type="SMART" id="SM00091">
    <property type="entry name" value="PAS"/>
    <property type="match status" value="2"/>
</dbReference>
<dbReference type="Pfam" id="PF13426">
    <property type="entry name" value="PAS_9"/>
    <property type="match status" value="1"/>
</dbReference>
<keyword evidence="20" id="KW-1185">Reference proteome</keyword>
<dbReference type="Proteomes" id="UP000320672">
    <property type="component" value="Chromosome"/>
</dbReference>
<dbReference type="PANTHER" id="PTHR43304:SF1">
    <property type="entry name" value="PAC DOMAIN-CONTAINING PROTEIN"/>
    <property type="match status" value="1"/>
</dbReference>
<dbReference type="SMART" id="SM00086">
    <property type="entry name" value="PAC"/>
    <property type="match status" value="2"/>
</dbReference>
<dbReference type="SMART" id="SM01079">
    <property type="entry name" value="CHASE"/>
    <property type="match status" value="1"/>
</dbReference>
<dbReference type="InterPro" id="IPR042240">
    <property type="entry name" value="CHASE_sf"/>
</dbReference>
<comment type="catalytic activity">
    <reaction evidence="1">
        <text>ATP + protein L-histidine = ADP + protein N-phospho-L-histidine.</text>
        <dbReference type="EC" id="2.7.13.3"/>
    </reaction>
</comment>
<dbReference type="InterPro" id="IPR001610">
    <property type="entry name" value="PAC"/>
</dbReference>
<evidence type="ECO:0000313" key="20">
    <source>
        <dbReference type="Proteomes" id="UP000320672"/>
    </source>
</evidence>
<dbReference type="Gene3D" id="3.30.450.20">
    <property type="entry name" value="PAS domain"/>
    <property type="match status" value="2"/>
</dbReference>
<dbReference type="SMART" id="SM00387">
    <property type="entry name" value="HATPase_c"/>
    <property type="match status" value="1"/>
</dbReference>
<dbReference type="SUPFAM" id="SSF55785">
    <property type="entry name" value="PYP-like sensor domain (PAS domain)"/>
    <property type="match status" value="2"/>
</dbReference>
<evidence type="ECO:0000256" key="13">
    <source>
        <dbReference type="ARBA" id="ARBA00023136"/>
    </source>
</evidence>
<feature type="domain" description="CHASE" evidence="18">
    <location>
        <begin position="88"/>
        <end position="245"/>
    </location>
</feature>
<dbReference type="InterPro" id="IPR003661">
    <property type="entry name" value="HisK_dim/P_dom"/>
</dbReference>
<sequence length="866" mass="96949">MRNFNAHATSKIRTKLEKTGTLRWFHWLVVALSLGLTFFAWNLARKQQNERAALQFDREADQTVDLILERMAKYEEALWGGVAFLRTVDGNIDHDLWNRYAEALRIEQKYPGINGIGVIASLKGDQVDTFLRDQQTDRPSFAIHPPPNPDESFPILAISPLTGNEKAIGLDMAHETNRIATARKALATGTAQVTGPIVLVQDELQTPGFLFYAPFQANGPKQKSKSEFDGLVFAPFVFHELMEGVLDKTRRHVSIRIGDGSDKLYDELVDDEADFDADPLIKKQYSVDVYGRTWLFDVWSSKSFRESVDSTQANSILVGGLIINSMLVFLFSMISRGARKSLQFADTLTADLESFGLAARVNKIGVFDYDPKSGVLKWNDAMFDIYGQKSSGFVQSYASWATCVHPDDLPPTEEKLRASLAEGDSYESEFRVIHPDGTIRHLNAKGVIFRDAEGKASRLLGANTDITRRKLATDELAATQRMQAAIQEAAGVSMIATDTEGLILMYNTTAETMLGYTKEEIVLRETPALMHDPDEVVARAAELSVELGRVVEPGFEVFIAKAIMGESEQREWTYIRKDGSKVPVLLTVTAIRNDDNQISGFLGIAADITERKKAVLEIQNANNCLIRSNEELAQFAYVASHDLQEPLRKVTSFCELLKEDCGDQLNEDGLTYMSYIIDGAGRMRALIQDLLDYSRVDNDLRRTSEVDVQKTVSFAIDNLSEAITETEAEITFDHLPVIQAHPRQMAQLFENLIGNAIKYHGNEKPRVRIGGEVIDHRCRFWVEDNGIGIAPQYRDQIFGIFKRLHGQSEYKGTGIGLAVCKRIVDHLDGKIWVEESAMGGCRFQFEFMEPNSDEEVQTGDLELAAH</sequence>
<dbReference type="InterPro" id="IPR013655">
    <property type="entry name" value="PAS_fold_3"/>
</dbReference>
<evidence type="ECO:0000256" key="14">
    <source>
        <dbReference type="SAM" id="Phobius"/>
    </source>
</evidence>
<dbReference type="Pfam" id="PF08447">
    <property type="entry name" value="PAS_3"/>
    <property type="match status" value="1"/>
</dbReference>
<evidence type="ECO:0000259" key="15">
    <source>
        <dbReference type="PROSITE" id="PS50109"/>
    </source>
</evidence>
<dbReference type="SUPFAM" id="SSF47384">
    <property type="entry name" value="Homodimeric domain of signal transducing histidine kinase"/>
    <property type="match status" value="1"/>
</dbReference>
<dbReference type="PROSITE" id="PS50839">
    <property type="entry name" value="CHASE"/>
    <property type="match status" value="1"/>
</dbReference>
<keyword evidence="11" id="KW-0418">Kinase</keyword>
<evidence type="ECO:0000256" key="2">
    <source>
        <dbReference type="ARBA" id="ARBA00004429"/>
    </source>
</evidence>